<dbReference type="OrthoDB" id="2011802at2759"/>
<gene>
    <name evidence="2" type="ORF">EPI10_015784</name>
</gene>
<sequence>MLDASPRIPNYLVPPLLPPQPPSPLEPEPEPPPPSPPTKPFQFLSSVSSLRVTSEFDSDSRVFFHKLSCNLFDNLAKLKLSFVNNAKREITEPQLALFSKYLSIYYDPEEQNAIFQGYYNVGPTWHFKAAIDVKAKQGELAVIAKLADPSYAVEVSSPVPDVSLPKATFRFPIGEFSLEEREEDDVPRLSINGIVKGPILYGVGAARYMDEELKLRYSYKDGTMSFIPSISLPTNTASFAFKRRFSPSDKLSYWYNLDSNYWSVVYKHTYDKDLKFKAGYDSEVRLCWASLWVGDENGKAKTAPMKMKIQVMLQVPQEDIKSTGILFRISVSIPEKQLQWCLNSGLYLSLSTLSQESDSGSLNQNHLGKSCRTLRTQMTPSSYHWLHHLGLYTT</sequence>
<dbReference type="InterPro" id="IPR038951">
    <property type="entry name" value="OEP37-like"/>
</dbReference>
<organism evidence="2 3">
    <name type="scientific">Gossypium australe</name>
    <dbReference type="NCBI Taxonomy" id="47621"/>
    <lineage>
        <taxon>Eukaryota</taxon>
        <taxon>Viridiplantae</taxon>
        <taxon>Streptophyta</taxon>
        <taxon>Embryophyta</taxon>
        <taxon>Tracheophyta</taxon>
        <taxon>Spermatophyta</taxon>
        <taxon>Magnoliopsida</taxon>
        <taxon>eudicotyledons</taxon>
        <taxon>Gunneridae</taxon>
        <taxon>Pentapetalae</taxon>
        <taxon>rosids</taxon>
        <taxon>malvids</taxon>
        <taxon>Malvales</taxon>
        <taxon>Malvaceae</taxon>
        <taxon>Malvoideae</taxon>
        <taxon>Gossypium</taxon>
    </lineage>
</organism>
<feature type="region of interest" description="Disordered" evidence="1">
    <location>
        <begin position="1"/>
        <end position="40"/>
    </location>
</feature>
<dbReference type="GO" id="GO:0005216">
    <property type="term" value="F:monoatomic ion channel activity"/>
    <property type="evidence" value="ECO:0007669"/>
    <property type="project" value="InterPro"/>
</dbReference>
<dbReference type="EMBL" id="SMMG02000006">
    <property type="protein sequence ID" value="KAA3470044.1"/>
    <property type="molecule type" value="Genomic_DNA"/>
</dbReference>
<proteinExistence type="predicted"/>
<evidence type="ECO:0000313" key="3">
    <source>
        <dbReference type="Proteomes" id="UP000325315"/>
    </source>
</evidence>
<comment type="caution">
    <text evidence="2">The sequence shown here is derived from an EMBL/GenBank/DDBJ whole genome shotgun (WGS) entry which is preliminary data.</text>
</comment>
<evidence type="ECO:0000256" key="1">
    <source>
        <dbReference type="SAM" id="MobiDB-lite"/>
    </source>
</evidence>
<name>A0A5B6VM36_9ROSI</name>
<accession>A0A5B6VM36</accession>
<dbReference type="AlphaFoldDB" id="A0A5B6VM36"/>
<evidence type="ECO:0000313" key="2">
    <source>
        <dbReference type="EMBL" id="KAA3470044.1"/>
    </source>
</evidence>
<feature type="compositionally biased region" description="Pro residues" evidence="1">
    <location>
        <begin position="15"/>
        <end position="39"/>
    </location>
</feature>
<protein>
    <submittedName>
        <fullName evidence="2">Outer envelope pore protein 37, chloroplastic-like isoform X2</fullName>
    </submittedName>
</protein>
<dbReference type="PANTHER" id="PTHR35484:SF2">
    <property type="entry name" value="OUTER ENVELOPE PORE PROTEIN 37, CHLOROPLASTIC"/>
    <property type="match status" value="1"/>
</dbReference>
<dbReference type="GO" id="GO:0006812">
    <property type="term" value="P:monoatomic cation transport"/>
    <property type="evidence" value="ECO:0007669"/>
    <property type="project" value="InterPro"/>
</dbReference>
<dbReference type="GO" id="GO:0009707">
    <property type="term" value="C:chloroplast outer membrane"/>
    <property type="evidence" value="ECO:0007669"/>
    <property type="project" value="TreeGrafter"/>
</dbReference>
<dbReference type="PANTHER" id="PTHR35484">
    <property type="entry name" value="OUTER ENVELOPE PORE PROTEIN 37, CHLOROPLASTIC"/>
    <property type="match status" value="1"/>
</dbReference>
<keyword evidence="3" id="KW-1185">Reference proteome</keyword>
<reference evidence="3" key="1">
    <citation type="journal article" date="2019" name="Plant Biotechnol. J.">
        <title>Genome sequencing of the Australian wild diploid species Gossypium australe highlights disease resistance and delayed gland morphogenesis.</title>
        <authorList>
            <person name="Cai Y."/>
            <person name="Cai X."/>
            <person name="Wang Q."/>
            <person name="Wang P."/>
            <person name="Zhang Y."/>
            <person name="Cai C."/>
            <person name="Xu Y."/>
            <person name="Wang K."/>
            <person name="Zhou Z."/>
            <person name="Wang C."/>
            <person name="Geng S."/>
            <person name="Li B."/>
            <person name="Dong Q."/>
            <person name="Hou Y."/>
            <person name="Wang H."/>
            <person name="Ai P."/>
            <person name="Liu Z."/>
            <person name="Yi F."/>
            <person name="Sun M."/>
            <person name="An G."/>
            <person name="Cheng J."/>
            <person name="Zhang Y."/>
            <person name="Shi Q."/>
            <person name="Xie Y."/>
            <person name="Shi X."/>
            <person name="Chang Y."/>
            <person name="Huang F."/>
            <person name="Chen Y."/>
            <person name="Hong S."/>
            <person name="Mi L."/>
            <person name="Sun Q."/>
            <person name="Zhang L."/>
            <person name="Zhou B."/>
            <person name="Peng R."/>
            <person name="Zhang X."/>
            <person name="Liu F."/>
        </authorList>
    </citation>
    <scope>NUCLEOTIDE SEQUENCE [LARGE SCALE GENOMIC DNA]</scope>
    <source>
        <strain evidence="3">cv. PA1801</strain>
    </source>
</reference>
<dbReference type="Proteomes" id="UP000325315">
    <property type="component" value="Unassembled WGS sequence"/>
</dbReference>